<evidence type="ECO:0000313" key="3">
    <source>
        <dbReference type="Proteomes" id="UP000702544"/>
    </source>
</evidence>
<protein>
    <recommendedName>
        <fullName evidence="4">Outer membrane protein beta-barrel domain-containing protein</fullName>
    </recommendedName>
</protein>
<evidence type="ECO:0000256" key="1">
    <source>
        <dbReference type="SAM" id="SignalP"/>
    </source>
</evidence>
<accession>A0AAE4Z9C4</accession>
<reference evidence="2 3" key="1">
    <citation type="submission" date="2020-01" db="EMBL/GenBank/DDBJ databases">
        <title>Genomes assembled from Gulf of Kutch pelagic sediment metagenomes.</title>
        <authorList>
            <person name="Chandrashekar M."/>
            <person name="Mahajan M.S."/>
            <person name="Dave K.J."/>
            <person name="Vatsa P."/>
            <person name="Nathani N.M."/>
        </authorList>
    </citation>
    <scope>NUCLEOTIDE SEQUENCE [LARGE SCALE GENOMIC DNA]</scope>
    <source>
        <strain evidence="2">KS3-K002</strain>
    </source>
</reference>
<evidence type="ECO:0008006" key="4">
    <source>
        <dbReference type="Google" id="ProtNLM"/>
    </source>
</evidence>
<keyword evidence="1" id="KW-0732">Signal</keyword>
<gene>
    <name evidence="2" type="ORF">GWO12_10045</name>
</gene>
<evidence type="ECO:0000313" key="2">
    <source>
        <dbReference type="EMBL" id="NIR75433.1"/>
    </source>
</evidence>
<sequence>MRDSVRVLSTALALSLVLTVPAAAQRIDSPYRFVDKKRDLGPYVAYVFADGGAVDLGPNAGLAFGARFGIRVSDPLQVTANVTYFPTDRDVIDPSGPNAPEKIGTTPSNLLILSGRLQLNLTGARSWNGLMPYVIGGLGIVFDTSGDITCTGGVTDPTCQILPNERFEFNNSFVGQVGIGTAIIISDRIGLRLTIEDNIWKLDAPPAWITLGPDLPRVPPESDWTNNISFGIVSSYWF</sequence>
<dbReference type="Gene3D" id="2.40.160.20">
    <property type="match status" value="1"/>
</dbReference>
<dbReference type="InterPro" id="IPR011250">
    <property type="entry name" value="OMP/PagP_B-barrel"/>
</dbReference>
<dbReference type="SUPFAM" id="SSF56925">
    <property type="entry name" value="OMPA-like"/>
    <property type="match status" value="1"/>
</dbReference>
<organism evidence="2 3">
    <name type="scientific">Candidatus Kutchimonas denitrificans</name>
    <dbReference type="NCBI Taxonomy" id="3056748"/>
    <lineage>
        <taxon>Bacteria</taxon>
        <taxon>Pseudomonadati</taxon>
        <taxon>Gemmatimonadota</taxon>
        <taxon>Gemmatimonadia</taxon>
        <taxon>Candidatus Palauibacterales</taxon>
        <taxon>Candidatus Palauibacteraceae</taxon>
        <taxon>Candidatus Kutchimonas</taxon>
    </lineage>
</organism>
<comment type="caution">
    <text evidence="2">The sequence shown here is derived from an EMBL/GenBank/DDBJ whole genome shotgun (WGS) entry which is preliminary data.</text>
</comment>
<dbReference type="Proteomes" id="UP000702544">
    <property type="component" value="Unassembled WGS sequence"/>
</dbReference>
<dbReference type="EMBL" id="JAACAK010000080">
    <property type="protein sequence ID" value="NIR75433.1"/>
    <property type="molecule type" value="Genomic_DNA"/>
</dbReference>
<feature type="signal peptide" evidence="1">
    <location>
        <begin position="1"/>
        <end position="24"/>
    </location>
</feature>
<proteinExistence type="predicted"/>
<dbReference type="AlphaFoldDB" id="A0AAE4Z9C4"/>
<name>A0AAE4Z9C4_9BACT</name>
<feature type="chain" id="PRO_5042191660" description="Outer membrane protein beta-barrel domain-containing protein" evidence="1">
    <location>
        <begin position="25"/>
        <end position="238"/>
    </location>
</feature>